<dbReference type="InterPro" id="IPR029688">
    <property type="entry name" value="ICR"/>
</dbReference>
<keyword evidence="6" id="KW-1185">Reference proteome</keyword>
<feature type="coiled-coil region" evidence="3">
    <location>
        <begin position="324"/>
        <end position="351"/>
    </location>
</feature>
<dbReference type="Proteomes" id="UP000324897">
    <property type="component" value="Chromosome 7"/>
</dbReference>
<name>A0A5J9UAH3_9POAL</name>
<dbReference type="Gramene" id="TVU20613">
    <property type="protein sequence ID" value="TVU20613"/>
    <property type="gene ID" value="EJB05_36828"/>
</dbReference>
<feature type="coiled-coil region" evidence="3">
    <location>
        <begin position="81"/>
        <end position="122"/>
    </location>
</feature>
<dbReference type="OrthoDB" id="683678at2759"/>
<dbReference type="PANTHER" id="PTHR34224">
    <property type="entry name" value="INTERACTOR OF CONSTITUTIVE ACTIVE ROPS 2, CHLOROPLASTIC-RELATED"/>
    <property type="match status" value="1"/>
</dbReference>
<dbReference type="PANTHER" id="PTHR34224:SF1">
    <property type="entry name" value="OS05G0514500 PROTEIN"/>
    <property type="match status" value="1"/>
</dbReference>
<evidence type="ECO:0000256" key="2">
    <source>
        <dbReference type="ARBA" id="ARBA00023054"/>
    </source>
</evidence>
<protein>
    <submittedName>
        <fullName evidence="5">Uncharacterized protein</fullName>
    </submittedName>
</protein>
<feature type="region of interest" description="Disordered" evidence="4">
    <location>
        <begin position="368"/>
        <end position="428"/>
    </location>
</feature>
<comment type="similarity">
    <text evidence="1">Belongs to the ICR family.</text>
</comment>
<evidence type="ECO:0000313" key="6">
    <source>
        <dbReference type="Proteomes" id="UP000324897"/>
    </source>
</evidence>
<keyword evidence="2 3" id="KW-0175">Coiled coil</keyword>
<gene>
    <name evidence="5" type="ORF">EJB05_36828</name>
</gene>
<evidence type="ECO:0000313" key="5">
    <source>
        <dbReference type="EMBL" id="TVU20613.1"/>
    </source>
</evidence>
<dbReference type="EMBL" id="RWGY01000029">
    <property type="protein sequence ID" value="TVU20613.1"/>
    <property type="molecule type" value="Genomic_DNA"/>
</dbReference>
<feature type="region of interest" description="Disordered" evidence="4">
    <location>
        <begin position="1"/>
        <end position="80"/>
    </location>
</feature>
<comment type="caution">
    <text evidence="5">The sequence shown here is derived from an EMBL/GenBank/DDBJ whole genome shotgun (WGS) entry which is preliminary data.</text>
</comment>
<evidence type="ECO:0000256" key="1">
    <source>
        <dbReference type="ARBA" id="ARBA00009778"/>
    </source>
</evidence>
<sequence>MMLGHTANAKKAGKFEDSEGSGMPRPRVATAAVATPEGSSELGGKRRRAAPPCRRPWDRAAQPKKPVSGGASAGAGAGSRVAELEAKLEKAHGQLADMREQLAAAEKARKEARTALVEAKKRFAAKKRDDVATSAVEGDDPHNKVPVAADVEEVANGVTGGMSSSATDVPDAVVPSEPENNLDAKADVTRNVIPNGDNKTVSPEVDELRAKLMEKDMEAYELRAKLMVRDTEVDELRETLMAKNTELDELMGKLASMDAEVNKLAANLMAKDADISALEADNADLTKMAEEAGEAAKATAARVRETEHALRESAAREARVAELLRASERGREALEAEAQRARVQSEQWRKAAEEAAVVLGGGVVDRATAGAPGGITGAASEENWRDSPAGAGERAAAKGAEEGGASAKRKSGGAMRVLSDMWRKKAQK</sequence>
<reference evidence="5 6" key="1">
    <citation type="journal article" date="2019" name="Sci. Rep.">
        <title>A high-quality genome of Eragrostis curvula grass provides insights into Poaceae evolution and supports new strategies to enhance forage quality.</title>
        <authorList>
            <person name="Carballo J."/>
            <person name="Santos B.A.C.M."/>
            <person name="Zappacosta D."/>
            <person name="Garbus I."/>
            <person name="Selva J.P."/>
            <person name="Gallo C.A."/>
            <person name="Diaz A."/>
            <person name="Albertini E."/>
            <person name="Caccamo M."/>
            <person name="Echenique V."/>
        </authorList>
    </citation>
    <scope>NUCLEOTIDE SEQUENCE [LARGE SCALE GENOMIC DNA]</scope>
    <source>
        <strain evidence="6">cv. Victoria</strain>
        <tissue evidence="5">Leaf</tissue>
    </source>
</reference>
<evidence type="ECO:0000256" key="4">
    <source>
        <dbReference type="SAM" id="MobiDB-lite"/>
    </source>
</evidence>
<feature type="coiled-coil region" evidence="3">
    <location>
        <begin position="233"/>
        <end position="295"/>
    </location>
</feature>
<proteinExistence type="inferred from homology"/>
<dbReference type="AlphaFoldDB" id="A0A5J9UAH3"/>
<feature type="region of interest" description="Disordered" evidence="4">
    <location>
        <begin position="123"/>
        <end position="201"/>
    </location>
</feature>
<organism evidence="5 6">
    <name type="scientific">Eragrostis curvula</name>
    <name type="common">weeping love grass</name>
    <dbReference type="NCBI Taxonomy" id="38414"/>
    <lineage>
        <taxon>Eukaryota</taxon>
        <taxon>Viridiplantae</taxon>
        <taxon>Streptophyta</taxon>
        <taxon>Embryophyta</taxon>
        <taxon>Tracheophyta</taxon>
        <taxon>Spermatophyta</taxon>
        <taxon>Magnoliopsida</taxon>
        <taxon>Liliopsida</taxon>
        <taxon>Poales</taxon>
        <taxon>Poaceae</taxon>
        <taxon>PACMAD clade</taxon>
        <taxon>Chloridoideae</taxon>
        <taxon>Eragrostideae</taxon>
        <taxon>Eragrostidinae</taxon>
        <taxon>Eragrostis</taxon>
    </lineage>
</organism>
<feature type="non-terminal residue" evidence="5">
    <location>
        <position position="1"/>
    </location>
</feature>
<accession>A0A5J9UAH3</accession>
<evidence type="ECO:0000256" key="3">
    <source>
        <dbReference type="SAM" id="Coils"/>
    </source>
</evidence>